<dbReference type="Gene3D" id="1.20.5.1930">
    <property type="match status" value="1"/>
</dbReference>
<feature type="transmembrane region" description="Helical" evidence="9">
    <location>
        <begin position="55"/>
        <end position="79"/>
    </location>
</feature>
<keyword evidence="4" id="KW-0808">Transferase</keyword>
<dbReference type="Pfam" id="PF07730">
    <property type="entry name" value="HisKA_3"/>
    <property type="match status" value="1"/>
</dbReference>
<evidence type="ECO:0000256" key="6">
    <source>
        <dbReference type="ARBA" id="ARBA00022777"/>
    </source>
</evidence>
<dbReference type="Proteomes" id="UP000645555">
    <property type="component" value="Unassembled WGS sequence"/>
</dbReference>
<comment type="caution">
    <text evidence="11">The sequence shown here is derived from an EMBL/GenBank/DDBJ whole genome shotgun (WGS) entry which is preliminary data.</text>
</comment>
<dbReference type="InterPro" id="IPR011712">
    <property type="entry name" value="Sig_transdc_His_kin_sub3_dim/P"/>
</dbReference>
<dbReference type="Gene3D" id="3.30.565.10">
    <property type="entry name" value="Histidine kinase-like ATPase, C-terminal domain"/>
    <property type="match status" value="1"/>
</dbReference>
<dbReference type="GO" id="GO:0046983">
    <property type="term" value="F:protein dimerization activity"/>
    <property type="evidence" value="ECO:0007669"/>
    <property type="project" value="InterPro"/>
</dbReference>
<evidence type="ECO:0000256" key="9">
    <source>
        <dbReference type="SAM" id="Phobius"/>
    </source>
</evidence>
<keyword evidence="9" id="KW-0472">Membrane</keyword>
<dbReference type="RefSeq" id="WP_229916613.1">
    <property type="nucleotide sequence ID" value="NZ_BMWD01000023.1"/>
</dbReference>
<keyword evidence="9" id="KW-0812">Transmembrane</keyword>
<evidence type="ECO:0000313" key="11">
    <source>
        <dbReference type="EMBL" id="GGX81769.1"/>
    </source>
</evidence>
<evidence type="ECO:0000256" key="7">
    <source>
        <dbReference type="ARBA" id="ARBA00022840"/>
    </source>
</evidence>
<evidence type="ECO:0000256" key="2">
    <source>
        <dbReference type="ARBA" id="ARBA00012438"/>
    </source>
</evidence>
<evidence type="ECO:0000313" key="12">
    <source>
        <dbReference type="Proteomes" id="UP000645555"/>
    </source>
</evidence>
<sequence length="396" mass="42020">MDWGKTRRARRMADLTLAAGSAALCVTVSFAQTRGLGIYPRLASPAFPTVSVEGITPWAVAGFVRFGALGVAGSALLLWRRRWPVAVAVILIVASTLVSLIPAALVALFTVASLCSARTTAAVTVLALLPLPLYLAVTVPVSALALATTVTGGVLVAAAVIWGLFLRGLHERSEHSRTQALWRAEQIRQRERESLAREMHDVLAHRLSLLSVHAGALEVNQQVTPQQVSEAMGVIRSSAHQAMEDLQQVLGVLRTPLQPQEQSPEPPQPALADLPRLLADSRRTGMHIDLDQDLARPATVPATTARTAYRIVQEALTNAHKHAPAQPVRILLRGAPGTGLTVEITNPLPAPGRPGLPGSGSGLTGLKERTVLVGGTLTAGRQGQSHHVRADLPWPA</sequence>
<proteinExistence type="predicted"/>
<dbReference type="EC" id="2.7.13.3" evidence="2"/>
<comment type="catalytic activity">
    <reaction evidence="1">
        <text>ATP + protein L-histidine = ADP + protein N-phospho-L-histidine.</text>
        <dbReference type="EC" id="2.7.13.3"/>
    </reaction>
</comment>
<name>A0A918U2G2_9ACTN</name>
<evidence type="ECO:0000259" key="10">
    <source>
        <dbReference type="Pfam" id="PF07730"/>
    </source>
</evidence>
<reference evidence="11" key="2">
    <citation type="submission" date="2020-09" db="EMBL/GenBank/DDBJ databases">
        <authorList>
            <person name="Sun Q."/>
            <person name="Ohkuma M."/>
        </authorList>
    </citation>
    <scope>NUCLEOTIDE SEQUENCE</scope>
    <source>
        <strain evidence="11">JCM 4956</strain>
    </source>
</reference>
<keyword evidence="6 11" id="KW-0418">Kinase</keyword>
<dbReference type="GO" id="GO:0000155">
    <property type="term" value="F:phosphorelay sensor kinase activity"/>
    <property type="evidence" value="ECO:0007669"/>
    <property type="project" value="InterPro"/>
</dbReference>
<dbReference type="PANTHER" id="PTHR24421:SF10">
    <property type="entry name" value="NITRATE_NITRITE SENSOR PROTEIN NARQ"/>
    <property type="match status" value="1"/>
</dbReference>
<dbReference type="InterPro" id="IPR036890">
    <property type="entry name" value="HATPase_C_sf"/>
</dbReference>
<gene>
    <name evidence="11" type="ORF">GCM10010515_56770</name>
</gene>
<accession>A0A918U2G2</accession>
<organism evidence="11 12">
    <name type="scientific">Streptomyces fructofermentans</name>
    <dbReference type="NCBI Taxonomy" id="152141"/>
    <lineage>
        <taxon>Bacteria</taxon>
        <taxon>Bacillati</taxon>
        <taxon>Actinomycetota</taxon>
        <taxon>Actinomycetes</taxon>
        <taxon>Kitasatosporales</taxon>
        <taxon>Streptomycetaceae</taxon>
        <taxon>Streptomyces</taxon>
    </lineage>
</organism>
<dbReference type="GO" id="GO:0016020">
    <property type="term" value="C:membrane"/>
    <property type="evidence" value="ECO:0007669"/>
    <property type="project" value="InterPro"/>
</dbReference>
<dbReference type="CDD" id="cd16917">
    <property type="entry name" value="HATPase_UhpB-NarQ-NarX-like"/>
    <property type="match status" value="1"/>
</dbReference>
<dbReference type="AlphaFoldDB" id="A0A918U2G2"/>
<keyword evidence="12" id="KW-1185">Reference proteome</keyword>
<dbReference type="GO" id="GO:0005524">
    <property type="term" value="F:ATP binding"/>
    <property type="evidence" value="ECO:0007669"/>
    <property type="project" value="UniProtKB-KW"/>
</dbReference>
<keyword evidence="9" id="KW-1133">Transmembrane helix</keyword>
<keyword evidence="8" id="KW-0902">Two-component regulatory system</keyword>
<evidence type="ECO:0000256" key="8">
    <source>
        <dbReference type="ARBA" id="ARBA00023012"/>
    </source>
</evidence>
<keyword evidence="7" id="KW-0067">ATP-binding</keyword>
<evidence type="ECO:0000256" key="4">
    <source>
        <dbReference type="ARBA" id="ARBA00022679"/>
    </source>
</evidence>
<dbReference type="SUPFAM" id="SSF55874">
    <property type="entry name" value="ATPase domain of HSP90 chaperone/DNA topoisomerase II/histidine kinase"/>
    <property type="match status" value="1"/>
</dbReference>
<reference evidence="11" key="1">
    <citation type="journal article" date="2014" name="Int. J. Syst. Evol. Microbiol.">
        <title>Complete genome sequence of Corynebacterium casei LMG S-19264T (=DSM 44701T), isolated from a smear-ripened cheese.</title>
        <authorList>
            <consortium name="US DOE Joint Genome Institute (JGI-PGF)"/>
            <person name="Walter F."/>
            <person name="Albersmeier A."/>
            <person name="Kalinowski J."/>
            <person name="Ruckert C."/>
        </authorList>
    </citation>
    <scope>NUCLEOTIDE SEQUENCE</scope>
    <source>
        <strain evidence="11">JCM 4956</strain>
    </source>
</reference>
<evidence type="ECO:0000256" key="1">
    <source>
        <dbReference type="ARBA" id="ARBA00000085"/>
    </source>
</evidence>
<dbReference type="PANTHER" id="PTHR24421">
    <property type="entry name" value="NITRATE/NITRITE SENSOR PROTEIN NARX-RELATED"/>
    <property type="match status" value="1"/>
</dbReference>
<evidence type="ECO:0000256" key="3">
    <source>
        <dbReference type="ARBA" id="ARBA00022553"/>
    </source>
</evidence>
<feature type="domain" description="Signal transduction histidine kinase subgroup 3 dimerisation and phosphoacceptor" evidence="10">
    <location>
        <begin position="191"/>
        <end position="256"/>
    </location>
</feature>
<feature type="transmembrane region" description="Helical" evidence="9">
    <location>
        <begin position="133"/>
        <end position="166"/>
    </location>
</feature>
<feature type="transmembrane region" description="Helical" evidence="9">
    <location>
        <begin position="86"/>
        <end position="113"/>
    </location>
</feature>
<dbReference type="EMBL" id="BMWD01000023">
    <property type="protein sequence ID" value="GGX81769.1"/>
    <property type="molecule type" value="Genomic_DNA"/>
</dbReference>
<dbReference type="InterPro" id="IPR050482">
    <property type="entry name" value="Sensor_HK_TwoCompSys"/>
</dbReference>
<protein>
    <recommendedName>
        <fullName evidence="2">histidine kinase</fullName>
        <ecNumber evidence="2">2.7.13.3</ecNumber>
    </recommendedName>
</protein>
<keyword evidence="5" id="KW-0547">Nucleotide-binding</keyword>
<keyword evidence="3" id="KW-0597">Phosphoprotein</keyword>
<evidence type="ECO:0000256" key="5">
    <source>
        <dbReference type="ARBA" id="ARBA00022741"/>
    </source>
</evidence>